<feature type="transmembrane region" description="Helical" evidence="8">
    <location>
        <begin position="285"/>
        <end position="308"/>
    </location>
</feature>
<dbReference type="GO" id="GO:0016020">
    <property type="term" value="C:membrane"/>
    <property type="evidence" value="ECO:0007669"/>
    <property type="project" value="UniProtKB-SubCell"/>
</dbReference>
<accession>R0KGF1</accession>
<dbReference type="OrthoDB" id="10260614at2759"/>
<comment type="similarity">
    <text evidence="2">Belongs to the peptidase S54 family.</text>
</comment>
<feature type="transmembrane region" description="Helical" evidence="8">
    <location>
        <begin position="314"/>
        <end position="336"/>
    </location>
</feature>
<keyword evidence="3 8" id="KW-0812">Transmembrane</keyword>
<evidence type="ECO:0000256" key="8">
    <source>
        <dbReference type="SAM" id="Phobius"/>
    </source>
</evidence>
<dbReference type="HOGENOM" id="CLU_715680_0_0_1"/>
<dbReference type="InterPro" id="IPR022764">
    <property type="entry name" value="Peptidase_S54_rhomboid_dom"/>
</dbReference>
<feature type="transmembrane region" description="Helical" evidence="8">
    <location>
        <begin position="254"/>
        <end position="273"/>
    </location>
</feature>
<dbReference type="Proteomes" id="UP000016935">
    <property type="component" value="Unassembled WGS sequence"/>
</dbReference>
<feature type="domain" description="Peptidase S54 rhomboid" evidence="9">
    <location>
        <begin position="212"/>
        <end position="365"/>
    </location>
</feature>
<dbReference type="Pfam" id="PF01694">
    <property type="entry name" value="Rhomboid"/>
    <property type="match status" value="1"/>
</dbReference>
<organism evidence="10 11">
    <name type="scientific">Exserohilum turcicum (strain 28A)</name>
    <name type="common">Northern leaf blight fungus</name>
    <name type="synonym">Setosphaeria turcica</name>
    <dbReference type="NCBI Taxonomy" id="671987"/>
    <lineage>
        <taxon>Eukaryota</taxon>
        <taxon>Fungi</taxon>
        <taxon>Dikarya</taxon>
        <taxon>Ascomycota</taxon>
        <taxon>Pezizomycotina</taxon>
        <taxon>Dothideomycetes</taxon>
        <taxon>Pleosporomycetidae</taxon>
        <taxon>Pleosporales</taxon>
        <taxon>Pleosporineae</taxon>
        <taxon>Pleosporaceae</taxon>
        <taxon>Exserohilum</taxon>
    </lineage>
</organism>
<reference evidence="10 11" key="2">
    <citation type="journal article" date="2013" name="PLoS Genet.">
        <title>Comparative genome structure, secondary metabolite, and effector coding capacity across Cochliobolus pathogens.</title>
        <authorList>
            <person name="Condon B.J."/>
            <person name="Leng Y."/>
            <person name="Wu D."/>
            <person name="Bushley K.E."/>
            <person name="Ohm R.A."/>
            <person name="Otillar R."/>
            <person name="Martin J."/>
            <person name="Schackwitz W."/>
            <person name="Grimwood J."/>
            <person name="MohdZainudin N."/>
            <person name="Xue C."/>
            <person name="Wang R."/>
            <person name="Manning V.A."/>
            <person name="Dhillon B."/>
            <person name="Tu Z.J."/>
            <person name="Steffenson B.J."/>
            <person name="Salamov A."/>
            <person name="Sun H."/>
            <person name="Lowry S."/>
            <person name="LaButti K."/>
            <person name="Han J."/>
            <person name="Copeland A."/>
            <person name="Lindquist E."/>
            <person name="Barry K."/>
            <person name="Schmutz J."/>
            <person name="Baker S.E."/>
            <person name="Ciuffetti L.M."/>
            <person name="Grigoriev I.V."/>
            <person name="Zhong S."/>
            <person name="Turgeon B.G."/>
        </authorList>
    </citation>
    <scope>NUCLEOTIDE SEQUENCE [LARGE SCALE GENOMIC DNA]</scope>
    <source>
        <strain evidence="11">28A</strain>
    </source>
</reference>
<keyword evidence="5 8" id="KW-1133">Transmembrane helix</keyword>
<evidence type="ECO:0000259" key="9">
    <source>
        <dbReference type="Pfam" id="PF01694"/>
    </source>
</evidence>
<name>R0KGF1_EXST2</name>
<evidence type="ECO:0000256" key="1">
    <source>
        <dbReference type="ARBA" id="ARBA00004141"/>
    </source>
</evidence>
<dbReference type="EMBL" id="KB908592">
    <property type="protein sequence ID" value="EOA87107.1"/>
    <property type="molecule type" value="Genomic_DNA"/>
</dbReference>
<evidence type="ECO:0000256" key="3">
    <source>
        <dbReference type="ARBA" id="ARBA00022692"/>
    </source>
</evidence>
<dbReference type="GO" id="GO:0004252">
    <property type="term" value="F:serine-type endopeptidase activity"/>
    <property type="evidence" value="ECO:0007669"/>
    <property type="project" value="InterPro"/>
</dbReference>
<evidence type="ECO:0000313" key="11">
    <source>
        <dbReference type="Proteomes" id="UP000016935"/>
    </source>
</evidence>
<feature type="transmembrane region" description="Helical" evidence="8">
    <location>
        <begin position="111"/>
        <end position="128"/>
    </location>
</feature>
<dbReference type="PANTHER" id="PTHR43731:SF14">
    <property type="entry name" value="PRESENILIN-ASSOCIATED RHOMBOID-LIKE PROTEIN, MITOCHONDRIAL"/>
    <property type="match status" value="1"/>
</dbReference>
<feature type="transmembrane region" description="Helical" evidence="8">
    <location>
        <begin position="215"/>
        <end position="234"/>
    </location>
</feature>
<keyword evidence="4" id="KW-0378">Hydrolase</keyword>
<gene>
    <name evidence="10" type="ORF">SETTUDRAFT_135683</name>
</gene>
<feature type="region of interest" description="Disordered" evidence="7">
    <location>
        <begin position="138"/>
        <end position="159"/>
    </location>
</feature>
<dbReference type="Gene3D" id="1.20.1540.10">
    <property type="entry name" value="Rhomboid-like"/>
    <property type="match status" value="1"/>
</dbReference>
<evidence type="ECO:0000256" key="5">
    <source>
        <dbReference type="ARBA" id="ARBA00022989"/>
    </source>
</evidence>
<evidence type="ECO:0000313" key="10">
    <source>
        <dbReference type="EMBL" id="EOA87107.1"/>
    </source>
</evidence>
<dbReference type="RefSeq" id="XP_008025610.1">
    <property type="nucleotide sequence ID" value="XM_008027419.1"/>
</dbReference>
<evidence type="ECO:0000256" key="2">
    <source>
        <dbReference type="ARBA" id="ARBA00009045"/>
    </source>
</evidence>
<protein>
    <recommendedName>
        <fullName evidence="9">Peptidase S54 rhomboid domain-containing protein</fullName>
    </recommendedName>
</protein>
<dbReference type="eggNOG" id="KOG2980">
    <property type="taxonomic scope" value="Eukaryota"/>
</dbReference>
<dbReference type="InterPro" id="IPR050925">
    <property type="entry name" value="Rhomboid_protease_S54"/>
</dbReference>
<evidence type="ECO:0000256" key="7">
    <source>
        <dbReference type="SAM" id="MobiDB-lite"/>
    </source>
</evidence>
<comment type="subcellular location">
    <subcellularLocation>
        <location evidence="1">Membrane</location>
        <topology evidence="1">Multi-pass membrane protein</topology>
    </subcellularLocation>
</comment>
<dbReference type="SUPFAM" id="SSF144091">
    <property type="entry name" value="Rhomboid-like"/>
    <property type="match status" value="1"/>
</dbReference>
<dbReference type="AlphaFoldDB" id="R0KGF1"/>
<keyword evidence="11" id="KW-1185">Reference proteome</keyword>
<reference evidence="10 11" key="1">
    <citation type="journal article" date="2012" name="PLoS Pathog.">
        <title>Diverse lifestyles and strategies of plant pathogenesis encoded in the genomes of eighteen Dothideomycetes fungi.</title>
        <authorList>
            <person name="Ohm R.A."/>
            <person name="Feau N."/>
            <person name="Henrissat B."/>
            <person name="Schoch C.L."/>
            <person name="Horwitz B.A."/>
            <person name="Barry K.W."/>
            <person name="Condon B.J."/>
            <person name="Copeland A.C."/>
            <person name="Dhillon B."/>
            <person name="Glaser F."/>
            <person name="Hesse C.N."/>
            <person name="Kosti I."/>
            <person name="LaButti K."/>
            <person name="Lindquist E.A."/>
            <person name="Lucas S."/>
            <person name="Salamov A.A."/>
            <person name="Bradshaw R.E."/>
            <person name="Ciuffetti L."/>
            <person name="Hamelin R.C."/>
            <person name="Kema G.H.J."/>
            <person name="Lawrence C."/>
            <person name="Scott J.A."/>
            <person name="Spatafora J.W."/>
            <person name="Turgeon B.G."/>
            <person name="de Wit P.J.G.M."/>
            <person name="Zhong S."/>
            <person name="Goodwin S.B."/>
            <person name="Grigoriev I.V."/>
        </authorList>
    </citation>
    <scope>NUCLEOTIDE SEQUENCE [LARGE SCALE GENOMIC DNA]</scope>
    <source>
        <strain evidence="11">28A</strain>
    </source>
</reference>
<dbReference type="GeneID" id="19396325"/>
<keyword evidence="6 8" id="KW-0472">Membrane</keyword>
<dbReference type="PANTHER" id="PTHR43731">
    <property type="entry name" value="RHOMBOID PROTEASE"/>
    <property type="match status" value="1"/>
</dbReference>
<dbReference type="InterPro" id="IPR035952">
    <property type="entry name" value="Rhomboid-like_sf"/>
</dbReference>
<dbReference type="STRING" id="671987.R0KGF1"/>
<evidence type="ECO:0000256" key="4">
    <source>
        <dbReference type="ARBA" id="ARBA00022801"/>
    </source>
</evidence>
<evidence type="ECO:0000256" key="6">
    <source>
        <dbReference type="ARBA" id="ARBA00023136"/>
    </source>
</evidence>
<sequence>MFTFRFAGPLLRPACRILRAPALPKFRPTADQLRSFSLTRTQRVPQRRAPRPSHREQPHTPQNTAPLQGQIVEENPRVRYDEGPYSSESELDQDAILEQLKHVRVRYLRPAIWAIAVSSGIFLGLSYLEAKRELKDASTSTGGWLPTPQWTMPRRTPPTPTEVVTGAWNNVDPISRITYGIIGANSGIHLSSFLVPRTWDTLWHLPARNVNYTQFTSMFVHSGALHFFVNMYFLNNFMKPVGYSRLFEGSPYHTLSFFLSAGVLSGFAQHWSTLIPIQKRPIPEIFVRCGGASGALFGILGVFCMQYPHAGLGILFVPVHFEAQHVLPAIVLFDFIGMIRGYSFVNFGHAAHFAGGLLGVAYSQLDGKTNIWKPLVRFWKRQLQQ</sequence>
<dbReference type="GO" id="GO:0006465">
    <property type="term" value="P:signal peptide processing"/>
    <property type="evidence" value="ECO:0007669"/>
    <property type="project" value="TreeGrafter"/>
</dbReference>
<feature type="region of interest" description="Disordered" evidence="7">
    <location>
        <begin position="37"/>
        <end position="74"/>
    </location>
</feature>
<proteinExistence type="inferred from homology"/>